<protein>
    <submittedName>
        <fullName evidence="2">Uncharacterized protein</fullName>
    </submittedName>
</protein>
<dbReference type="OrthoDB" id="1452410at2"/>
<organism evidence="2 3">
    <name type="scientific">Leeuwenhoekiella nanhaiensis</name>
    <dbReference type="NCBI Taxonomy" id="1655491"/>
    <lineage>
        <taxon>Bacteria</taxon>
        <taxon>Pseudomonadati</taxon>
        <taxon>Bacteroidota</taxon>
        <taxon>Flavobacteriia</taxon>
        <taxon>Flavobacteriales</taxon>
        <taxon>Flavobacteriaceae</taxon>
        <taxon>Leeuwenhoekiella</taxon>
    </lineage>
</organism>
<feature type="compositionally biased region" description="Basic and acidic residues" evidence="1">
    <location>
        <begin position="31"/>
        <end position="47"/>
    </location>
</feature>
<comment type="caution">
    <text evidence="2">The sequence shown here is derived from an EMBL/GenBank/DDBJ whole genome shotgun (WGS) entry which is preliminary data.</text>
</comment>
<evidence type="ECO:0000313" key="3">
    <source>
        <dbReference type="Proteomes" id="UP000229433"/>
    </source>
</evidence>
<dbReference type="EMBL" id="NQXA01000011">
    <property type="protein sequence ID" value="PHQ28775.1"/>
    <property type="molecule type" value="Genomic_DNA"/>
</dbReference>
<gene>
    <name evidence="2" type="ORF">CJ305_13230</name>
</gene>
<dbReference type="Proteomes" id="UP000229433">
    <property type="component" value="Unassembled WGS sequence"/>
</dbReference>
<evidence type="ECO:0000256" key="1">
    <source>
        <dbReference type="SAM" id="MobiDB-lite"/>
    </source>
</evidence>
<evidence type="ECO:0000313" key="2">
    <source>
        <dbReference type="EMBL" id="PHQ28775.1"/>
    </source>
</evidence>
<proteinExistence type="predicted"/>
<keyword evidence="3" id="KW-1185">Reference proteome</keyword>
<dbReference type="RefSeq" id="WP_099646767.1">
    <property type="nucleotide sequence ID" value="NZ_KZ319293.1"/>
</dbReference>
<accession>A0A2G1VPT4</accession>
<feature type="region of interest" description="Disordered" evidence="1">
    <location>
        <begin position="25"/>
        <end position="55"/>
    </location>
</feature>
<name>A0A2G1VPT4_9FLAO</name>
<reference evidence="2 3" key="1">
    <citation type="submission" date="2017-08" db="EMBL/GenBank/DDBJ databases">
        <title>The whole genome shortgun sequences of strain Leeuwenhoekiella nanhaiensis G18 from the South China Sea.</title>
        <authorList>
            <person name="Liu Q."/>
        </authorList>
    </citation>
    <scope>NUCLEOTIDE SEQUENCE [LARGE SCALE GENOMIC DNA]</scope>
    <source>
        <strain evidence="2 3">G18</strain>
    </source>
</reference>
<sequence length="245" mass="27578">MAKLDPKNGLVGSIGQLVFRRVNGETVVQGKPEKTGRPPSGRSKETATDFGRASQTTSRLMGGLRPFIGNMYDSQFFNRFRKAVYQGMKMNNTLPQGSFDLWQGEPTVLEGLEADLKNQYSQYVQMRGLQLNLKAGTLEISVPEFKADNHLSWPVKASEAELGYWISVYESQTYQVLRHEFFRIPIPHKTQRIPATHYTATALPAEALLLVTAGVLYYTADFRMGKVCMNSKAFNPTQVLKVFRT</sequence>
<dbReference type="AlphaFoldDB" id="A0A2G1VPT4"/>